<reference evidence="2 3" key="1">
    <citation type="submission" date="2013-03" db="EMBL/GenBank/DDBJ databases">
        <authorList>
            <person name="Fiebig A."/>
            <person name="Goeker M."/>
            <person name="Klenk H.-P.P."/>
        </authorList>
    </citation>
    <scope>NUCLEOTIDE SEQUENCE [LARGE SCALE GENOMIC DNA]</scope>
    <source>
        <strain evidence="3">DSM 19469</strain>
    </source>
</reference>
<keyword evidence="1" id="KW-1133">Transmembrane helix</keyword>
<organism evidence="2 3">
    <name type="scientific">Roseicyclus elongatus DSM 19469</name>
    <dbReference type="NCBI Taxonomy" id="1294273"/>
    <lineage>
        <taxon>Bacteria</taxon>
        <taxon>Pseudomonadati</taxon>
        <taxon>Pseudomonadota</taxon>
        <taxon>Alphaproteobacteria</taxon>
        <taxon>Rhodobacterales</taxon>
        <taxon>Roseobacteraceae</taxon>
        <taxon>Roseicyclus</taxon>
    </lineage>
</organism>
<dbReference type="EMBL" id="CP004372">
    <property type="protein sequence ID" value="AHM05237.1"/>
    <property type="molecule type" value="Genomic_DNA"/>
</dbReference>
<feature type="transmembrane region" description="Helical" evidence="1">
    <location>
        <begin position="171"/>
        <end position="193"/>
    </location>
</feature>
<dbReference type="HOGENOM" id="CLU_1127892_0_0_5"/>
<name>W8S4T7_9RHOB</name>
<dbReference type="eggNOG" id="COG5395">
    <property type="taxonomic scope" value="Bacteria"/>
</dbReference>
<keyword evidence="1" id="KW-0812">Transmembrane</keyword>
<gene>
    <name evidence="2" type="ORF">roselon_02952</name>
</gene>
<dbReference type="Pfam" id="PF10067">
    <property type="entry name" value="DUF2306"/>
    <property type="match status" value="1"/>
</dbReference>
<dbReference type="OrthoDB" id="8759010at2"/>
<sequence length="239" mass="27204">MQRNGAWTRAGWFVFWFFSLLSALSAFKFVPPGLYFGFFPSLDQGLSVAAWQFVEQGIREGARHVAYHIENVGTTLAVHMVFGGLAVILIPLQVSRWWRRRGTSHKTLGWVLVPVVTISALTTIPISFNMDWPLWSETGFALGAFNWFAALAIGIQAILAGDVERHRRWMIMMAALSFGAVSFRLQLPILRIWFEEETVFPYIGWSCWVPNVLIVMWWWRREKLRGGQTLSAPAATPAE</sequence>
<dbReference type="STRING" id="1294273.roselon_02952"/>
<feature type="transmembrane region" description="Helical" evidence="1">
    <location>
        <begin position="76"/>
        <end position="95"/>
    </location>
</feature>
<dbReference type="Proteomes" id="UP000019593">
    <property type="component" value="Chromosome"/>
</dbReference>
<proteinExistence type="predicted"/>
<evidence type="ECO:0000313" key="3">
    <source>
        <dbReference type="Proteomes" id="UP000019593"/>
    </source>
</evidence>
<dbReference type="InterPro" id="IPR018750">
    <property type="entry name" value="DUF2306_membrane"/>
</dbReference>
<accession>W8S4T7</accession>
<dbReference type="KEGG" id="red:roselon_02952"/>
<protein>
    <submittedName>
        <fullName evidence="2">Membrane protein, putative</fullName>
    </submittedName>
</protein>
<feature type="transmembrane region" description="Helical" evidence="1">
    <location>
        <begin position="199"/>
        <end position="219"/>
    </location>
</feature>
<evidence type="ECO:0000256" key="1">
    <source>
        <dbReference type="SAM" id="Phobius"/>
    </source>
</evidence>
<keyword evidence="3" id="KW-1185">Reference proteome</keyword>
<feature type="transmembrane region" description="Helical" evidence="1">
    <location>
        <begin position="107"/>
        <end position="128"/>
    </location>
</feature>
<feature type="transmembrane region" description="Helical" evidence="1">
    <location>
        <begin position="140"/>
        <end position="159"/>
    </location>
</feature>
<evidence type="ECO:0000313" key="2">
    <source>
        <dbReference type="EMBL" id="AHM05237.1"/>
    </source>
</evidence>
<keyword evidence="1" id="KW-0472">Membrane</keyword>
<dbReference type="AlphaFoldDB" id="W8S4T7"/>